<sequence>MDRREALACLADDPDDVYNRRMFGLVPTTIVLVLSIVTYGLRIYCRRKTGQGVKWDDILMGIGTVISFEPAICEYLLLANGLGHHICHVPADQSKRFAVISFALQRANQPALACIKLSILLFYLRIFSSERWLRWAAYANMAYTICWAISTWIVNLTVCTPIAFYYDHTIPGGKCKNQVISGTANGALSLLGDVCILVLPLPVIWKLKINTRRKIALCGVFLLGCLSCVASAIRIAALIDFVPTDATYTQVYASTWTDLELGVAAISGNLPLLAPLFDRLLRRHGTSYYYNRYHGGGHSGPLSSSGLKGSRSGGGVLSGKGGGGGSSTGGGGGGAGGGSSSAQTTVVTTASNKKSHRHEFGRLSDDDDTESQTRLAGGGSDTNIELDDRAILVRTHVDVTTEPAQPPLAAAKGGYVAERSWGPIGR</sequence>
<proteinExistence type="inferred from homology"/>
<feature type="transmembrane region" description="Helical" evidence="7">
    <location>
        <begin position="141"/>
        <end position="166"/>
    </location>
</feature>
<keyword evidence="4 7" id="KW-0472">Membrane</keyword>
<protein>
    <submittedName>
        <fullName evidence="9">907e840c-f367-4d4f-aac0-62eb1c77161a</fullName>
    </submittedName>
</protein>
<keyword evidence="2 7" id="KW-0812">Transmembrane</keyword>
<reference evidence="9 10" key="1">
    <citation type="submission" date="2018-04" db="EMBL/GenBank/DDBJ databases">
        <authorList>
            <person name="Huttner S."/>
            <person name="Dainat J."/>
        </authorList>
    </citation>
    <scope>NUCLEOTIDE SEQUENCE [LARGE SCALE GENOMIC DNA]</scope>
</reference>
<feature type="compositionally biased region" description="Low complexity" evidence="6">
    <location>
        <begin position="301"/>
        <end position="310"/>
    </location>
</feature>
<feature type="compositionally biased region" description="Gly residues" evidence="6">
    <location>
        <begin position="311"/>
        <end position="339"/>
    </location>
</feature>
<evidence type="ECO:0000256" key="6">
    <source>
        <dbReference type="SAM" id="MobiDB-lite"/>
    </source>
</evidence>
<evidence type="ECO:0000256" key="4">
    <source>
        <dbReference type="ARBA" id="ARBA00023136"/>
    </source>
</evidence>
<dbReference type="AlphaFoldDB" id="A0A3S4AL40"/>
<dbReference type="InterPro" id="IPR049326">
    <property type="entry name" value="Rhodopsin_dom_fungi"/>
</dbReference>
<dbReference type="EMBL" id="OUUZ01000003">
    <property type="protein sequence ID" value="SPQ20282.1"/>
    <property type="molecule type" value="Genomic_DNA"/>
</dbReference>
<dbReference type="PANTHER" id="PTHR33048">
    <property type="entry name" value="PTH11-LIKE INTEGRAL MEMBRANE PROTEIN (AFU_ORTHOLOGUE AFUA_5G11245)"/>
    <property type="match status" value="1"/>
</dbReference>
<evidence type="ECO:0000313" key="10">
    <source>
        <dbReference type="Proteomes" id="UP000289323"/>
    </source>
</evidence>
<dbReference type="PANTHER" id="PTHR33048:SF47">
    <property type="entry name" value="INTEGRAL MEMBRANE PROTEIN-RELATED"/>
    <property type="match status" value="1"/>
</dbReference>
<evidence type="ECO:0000256" key="3">
    <source>
        <dbReference type="ARBA" id="ARBA00022989"/>
    </source>
</evidence>
<dbReference type="Pfam" id="PF20684">
    <property type="entry name" value="Fung_rhodopsin"/>
    <property type="match status" value="1"/>
</dbReference>
<evidence type="ECO:0000256" key="5">
    <source>
        <dbReference type="ARBA" id="ARBA00038359"/>
    </source>
</evidence>
<organism evidence="9 10">
    <name type="scientific">Thermothielavioides terrestris</name>
    <dbReference type="NCBI Taxonomy" id="2587410"/>
    <lineage>
        <taxon>Eukaryota</taxon>
        <taxon>Fungi</taxon>
        <taxon>Dikarya</taxon>
        <taxon>Ascomycota</taxon>
        <taxon>Pezizomycotina</taxon>
        <taxon>Sordariomycetes</taxon>
        <taxon>Sordariomycetidae</taxon>
        <taxon>Sordariales</taxon>
        <taxon>Chaetomiaceae</taxon>
        <taxon>Thermothielavioides</taxon>
    </lineage>
</organism>
<comment type="similarity">
    <text evidence="5">Belongs to the SAT4 family.</text>
</comment>
<feature type="transmembrane region" description="Helical" evidence="7">
    <location>
        <begin position="186"/>
        <end position="205"/>
    </location>
</feature>
<evidence type="ECO:0000256" key="7">
    <source>
        <dbReference type="SAM" id="Phobius"/>
    </source>
</evidence>
<evidence type="ECO:0000256" key="2">
    <source>
        <dbReference type="ARBA" id="ARBA00022692"/>
    </source>
</evidence>
<evidence type="ECO:0000313" key="9">
    <source>
        <dbReference type="EMBL" id="SPQ20282.1"/>
    </source>
</evidence>
<feature type="transmembrane region" description="Helical" evidence="7">
    <location>
        <begin position="22"/>
        <end position="41"/>
    </location>
</feature>
<feature type="domain" description="Rhodopsin" evidence="8">
    <location>
        <begin position="41"/>
        <end position="278"/>
    </location>
</feature>
<evidence type="ECO:0000256" key="1">
    <source>
        <dbReference type="ARBA" id="ARBA00004141"/>
    </source>
</evidence>
<feature type="transmembrane region" description="Helical" evidence="7">
    <location>
        <begin position="217"/>
        <end position="239"/>
    </location>
</feature>
<comment type="subcellular location">
    <subcellularLocation>
        <location evidence="1">Membrane</location>
        <topology evidence="1">Multi-pass membrane protein</topology>
    </subcellularLocation>
</comment>
<feature type="region of interest" description="Disordered" evidence="6">
    <location>
        <begin position="301"/>
        <end position="383"/>
    </location>
</feature>
<dbReference type="GO" id="GO:0016020">
    <property type="term" value="C:membrane"/>
    <property type="evidence" value="ECO:0007669"/>
    <property type="project" value="UniProtKB-SubCell"/>
</dbReference>
<keyword evidence="3 7" id="KW-1133">Transmembrane helix</keyword>
<evidence type="ECO:0000259" key="8">
    <source>
        <dbReference type="Pfam" id="PF20684"/>
    </source>
</evidence>
<accession>A0A3S4AL40</accession>
<name>A0A3S4AL40_9PEZI</name>
<dbReference type="Proteomes" id="UP000289323">
    <property type="component" value="Unassembled WGS sequence"/>
</dbReference>
<feature type="compositionally biased region" description="Polar residues" evidence="6">
    <location>
        <begin position="342"/>
        <end position="352"/>
    </location>
</feature>
<gene>
    <name evidence="9" type="ORF">TT172_LOCUS2701</name>
</gene>
<dbReference type="InterPro" id="IPR052337">
    <property type="entry name" value="SAT4-like"/>
</dbReference>